<dbReference type="InterPro" id="IPR012349">
    <property type="entry name" value="Split_barrel_FMN-bd"/>
</dbReference>
<keyword evidence="1" id="KW-0560">Oxidoreductase</keyword>
<evidence type="ECO:0000256" key="2">
    <source>
        <dbReference type="SAM" id="MobiDB-lite"/>
    </source>
</evidence>
<organism evidence="4 5">
    <name type="scientific">Streptomyces abyssalis</name>
    <dbReference type="NCBI Taxonomy" id="933944"/>
    <lineage>
        <taxon>Bacteria</taxon>
        <taxon>Bacillati</taxon>
        <taxon>Actinomycetota</taxon>
        <taxon>Actinomycetes</taxon>
        <taxon>Kitasatosporales</taxon>
        <taxon>Streptomycetaceae</taxon>
        <taxon>Streptomyces</taxon>
    </lineage>
</organism>
<reference evidence="4 5" key="1">
    <citation type="journal article" date="2016" name="Front. Microbiol.">
        <title>Comparative Genomics Analysis of Streptomyces Species Reveals Their Adaptation to the Marine Environment and Their Diversity at the Genomic Level.</title>
        <authorList>
            <person name="Tian X."/>
            <person name="Zhang Z."/>
            <person name="Yang T."/>
            <person name="Chen M."/>
            <person name="Li J."/>
            <person name="Chen F."/>
            <person name="Yang J."/>
            <person name="Li W."/>
            <person name="Zhang B."/>
            <person name="Zhang Z."/>
            <person name="Wu J."/>
            <person name="Zhang C."/>
            <person name="Long L."/>
            <person name="Xiao J."/>
        </authorList>
    </citation>
    <scope>NUCLEOTIDE SEQUENCE [LARGE SCALE GENOMIC DNA]</scope>
    <source>
        <strain evidence="4 5">SCSIO 10390</strain>
    </source>
</reference>
<protein>
    <submittedName>
        <fullName evidence="4">Nitrilase</fullName>
    </submittedName>
</protein>
<dbReference type="GO" id="GO:0070967">
    <property type="term" value="F:coenzyme F420 binding"/>
    <property type="evidence" value="ECO:0007669"/>
    <property type="project" value="TreeGrafter"/>
</dbReference>
<dbReference type="GO" id="GO:0005829">
    <property type="term" value="C:cytosol"/>
    <property type="evidence" value="ECO:0007669"/>
    <property type="project" value="TreeGrafter"/>
</dbReference>
<comment type="caution">
    <text evidence="4">The sequence shown here is derived from an EMBL/GenBank/DDBJ whole genome shotgun (WGS) entry which is preliminary data.</text>
</comment>
<evidence type="ECO:0000313" key="5">
    <source>
        <dbReference type="Proteomes" id="UP000176087"/>
    </source>
</evidence>
<dbReference type="RefSeq" id="WP_070012811.1">
    <property type="nucleotide sequence ID" value="NZ_LJGS01000044.1"/>
</dbReference>
<dbReference type="GO" id="GO:0016627">
    <property type="term" value="F:oxidoreductase activity, acting on the CH-CH group of donors"/>
    <property type="evidence" value="ECO:0007669"/>
    <property type="project" value="TreeGrafter"/>
</dbReference>
<dbReference type="PANTHER" id="PTHR35176">
    <property type="entry name" value="HEME OXYGENASE HI_0854-RELATED"/>
    <property type="match status" value="1"/>
</dbReference>
<dbReference type="Pfam" id="PF01243">
    <property type="entry name" value="PNPOx_N"/>
    <property type="match status" value="1"/>
</dbReference>
<dbReference type="OrthoDB" id="4551790at2"/>
<evidence type="ECO:0000313" key="4">
    <source>
        <dbReference type="EMBL" id="OEU90106.1"/>
    </source>
</evidence>
<dbReference type="SUPFAM" id="SSF50475">
    <property type="entry name" value="FMN-binding split barrel"/>
    <property type="match status" value="1"/>
</dbReference>
<proteinExistence type="predicted"/>
<feature type="compositionally biased region" description="Gly residues" evidence="2">
    <location>
        <begin position="53"/>
        <end position="65"/>
    </location>
</feature>
<feature type="domain" description="Pyridoxamine 5'-phosphate oxidase N-terminal" evidence="3">
    <location>
        <begin position="17"/>
        <end position="150"/>
    </location>
</feature>
<dbReference type="Gene3D" id="2.30.110.10">
    <property type="entry name" value="Electron Transport, Fmn-binding Protein, Chain A"/>
    <property type="match status" value="1"/>
</dbReference>
<dbReference type="Proteomes" id="UP000176087">
    <property type="component" value="Unassembled WGS sequence"/>
</dbReference>
<accession>A0A1E7JPC0</accession>
<dbReference type="PANTHER" id="PTHR35176:SF1">
    <property type="entry name" value="F420H(2)-DEPENDENT BILIVERDIN REDUCTASE"/>
    <property type="match status" value="1"/>
</dbReference>
<sequence>MTSIESQPPEPASADPLAAFWQERRYATLTTLRPDGTPHVVPVSVTYEPGPGREPGTGTRGGTGTGATARVVAGRGSKKVRNIEAAGSDGMRVSLCQFEGRRWSTLEGRARIRTDAAAVADAERRYEERYGRRPRPNPERVLIEIAVERTLGPMA</sequence>
<keyword evidence="5" id="KW-1185">Reference proteome</keyword>
<dbReference type="PATRIC" id="fig|933944.5.peg.86"/>
<gene>
    <name evidence="4" type="ORF">AN215_11050</name>
</gene>
<feature type="region of interest" description="Disordered" evidence="2">
    <location>
        <begin position="32"/>
        <end position="67"/>
    </location>
</feature>
<name>A0A1E7JPC0_9ACTN</name>
<dbReference type="InterPro" id="IPR052019">
    <property type="entry name" value="F420H2_bilvrd_red/Heme_oxyg"/>
</dbReference>
<evidence type="ECO:0000259" key="3">
    <source>
        <dbReference type="Pfam" id="PF01243"/>
    </source>
</evidence>
<evidence type="ECO:0000256" key="1">
    <source>
        <dbReference type="ARBA" id="ARBA00023002"/>
    </source>
</evidence>
<dbReference type="AlphaFoldDB" id="A0A1E7JPC0"/>
<dbReference type="STRING" id="933944.AN215_11050"/>
<dbReference type="InterPro" id="IPR011576">
    <property type="entry name" value="Pyridox_Oxase_N"/>
</dbReference>
<dbReference type="EMBL" id="LJGT01000038">
    <property type="protein sequence ID" value="OEU90106.1"/>
    <property type="molecule type" value="Genomic_DNA"/>
</dbReference>